<evidence type="ECO:0000256" key="4">
    <source>
        <dbReference type="ARBA" id="ARBA00014846"/>
    </source>
</evidence>
<comment type="function">
    <text evidence="9">Phosphorylates Ins(1,3,4,5,6)P5 at position 2 to form Ins(1,2,3,4,5,6)P6 (InsP6 or phytate).</text>
</comment>
<keyword evidence="7 9" id="KW-0418">Kinase</keyword>
<dbReference type="EMBL" id="ML976023">
    <property type="protein sequence ID" value="KAF1943676.1"/>
    <property type="molecule type" value="Genomic_DNA"/>
</dbReference>
<evidence type="ECO:0000313" key="11">
    <source>
        <dbReference type="Proteomes" id="UP000800038"/>
    </source>
</evidence>
<evidence type="ECO:0000256" key="8">
    <source>
        <dbReference type="ARBA" id="ARBA00022840"/>
    </source>
</evidence>
<evidence type="ECO:0000256" key="2">
    <source>
        <dbReference type="ARBA" id="ARBA00008305"/>
    </source>
</evidence>
<keyword evidence="5 9" id="KW-0808">Transferase</keyword>
<evidence type="ECO:0000256" key="9">
    <source>
        <dbReference type="RuleBase" id="RU364126"/>
    </source>
</evidence>
<dbReference type="GO" id="GO:0005524">
    <property type="term" value="F:ATP binding"/>
    <property type="evidence" value="ECO:0007669"/>
    <property type="project" value="UniProtKB-KW"/>
</dbReference>
<keyword evidence="6 9" id="KW-0547">Nucleotide-binding</keyword>
<name>A0A6A5SYQ4_9PLEO</name>
<keyword evidence="11" id="KW-1185">Reference proteome</keyword>
<dbReference type="GO" id="GO:0035299">
    <property type="term" value="F:inositol-1,3,4,5,6-pentakisphosphate 2-kinase activity"/>
    <property type="evidence" value="ECO:0007669"/>
    <property type="project" value="UniProtKB-EC"/>
</dbReference>
<gene>
    <name evidence="10" type="ORF">EJ02DRAFT_453163</name>
</gene>
<dbReference type="GO" id="GO:0005634">
    <property type="term" value="C:nucleus"/>
    <property type="evidence" value="ECO:0007669"/>
    <property type="project" value="TreeGrafter"/>
</dbReference>
<evidence type="ECO:0000256" key="1">
    <source>
        <dbReference type="ARBA" id="ARBA00003979"/>
    </source>
</evidence>
<dbReference type="EC" id="2.7.1.158" evidence="3 9"/>
<comment type="catalytic activity">
    <reaction evidence="9">
        <text>1D-myo-inositol 1,3,4,5,6-pentakisphosphate + ATP = 1D-myo-inositol hexakisphosphate + ADP + H(+)</text>
        <dbReference type="Rhea" id="RHEA:20313"/>
        <dbReference type="ChEBI" id="CHEBI:15378"/>
        <dbReference type="ChEBI" id="CHEBI:30616"/>
        <dbReference type="ChEBI" id="CHEBI:57733"/>
        <dbReference type="ChEBI" id="CHEBI:58130"/>
        <dbReference type="ChEBI" id="CHEBI:456216"/>
        <dbReference type="EC" id="2.7.1.158"/>
    </reaction>
</comment>
<accession>A0A6A5SYQ4</accession>
<keyword evidence="8 9" id="KW-0067">ATP-binding</keyword>
<evidence type="ECO:0000256" key="7">
    <source>
        <dbReference type="ARBA" id="ARBA00022777"/>
    </source>
</evidence>
<dbReference type="Pfam" id="PF06090">
    <property type="entry name" value="Ins_P5_2-kin"/>
    <property type="match status" value="1"/>
</dbReference>
<sequence length="412" mass="45720">MSKSRPHAIMTTIRLTPEEEKHICDETAMKARCCVARMDAPEEYLVTFEFLNKGAANVVFKLHPWSPISSITPCLFIDFDSGSKAARPVHRQHVINQVVRVPRGLSKHLSSEEIIDGFEHAIRPLFLPGNHETVSMTSVPRTNSGTSVQKASIPIDQDFTKHLMDHQGVLLLPEVMEHLVNESKEDTFGNSGPGRCLGILLPDMSPLPGRSITLEIKPKWLSQSPNAPVNAVRCRTCAMQVTVPKNRETYVCPLRLVHGGSTSLRSWAHTMVTRQFGGHAHNSSTEPVISSIISALLDYLTAGEGRDLLRHLLKLQNALDAQGVLCRPPKGPLFDYNLRLAMTLRDCSLFVQVPYDAAAGRAIKSQITSKLADLDFKSAEKIEDWTDKERKLLDDGTYTAASNGVDCWLKRV</sequence>
<comment type="function">
    <text evidence="1">Has kinase activity and phosphorylates inositol-1,3,4,5,6-pentakisphosphate (Ins(1,3,4,5,6)P5) to produce 1,2,3,4,5,6-hexakisphosphate (InsP6), also known as phytate.</text>
</comment>
<comment type="similarity">
    <text evidence="2">Belongs to the IPK1 type 1 family.</text>
</comment>
<dbReference type="OrthoDB" id="272370at2759"/>
<evidence type="ECO:0000256" key="5">
    <source>
        <dbReference type="ARBA" id="ARBA00022679"/>
    </source>
</evidence>
<comment type="domain">
    <text evidence="9">The EXKPK motif is conserved in inositol-pentakisphosphate 2-kinases of both family 1 and 2.</text>
</comment>
<dbReference type="AlphaFoldDB" id="A0A6A5SYQ4"/>
<evidence type="ECO:0000256" key="6">
    <source>
        <dbReference type="ARBA" id="ARBA00022741"/>
    </source>
</evidence>
<dbReference type="InterPro" id="IPR009286">
    <property type="entry name" value="Ins_P5_2-kin"/>
</dbReference>
<dbReference type="PANTHER" id="PTHR14456">
    <property type="entry name" value="INOSITOL POLYPHOSPHATE KINASE 1"/>
    <property type="match status" value="1"/>
</dbReference>
<proteinExistence type="inferred from homology"/>
<evidence type="ECO:0000313" key="10">
    <source>
        <dbReference type="EMBL" id="KAF1943676.1"/>
    </source>
</evidence>
<dbReference type="Proteomes" id="UP000800038">
    <property type="component" value="Unassembled WGS sequence"/>
</dbReference>
<evidence type="ECO:0000256" key="3">
    <source>
        <dbReference type="ARBA" id="ARBA00012023"/>
    </source>
</evidence>
<organism evidence="10 11">
    <name type="scientific">Clathrospora elynae</name>
    <dbReference type="NCBI Taxonomy" id="706981"/>
    <lineage>
        <taxon>Eukaryota</taxon>
        <taxon>Fungi</taxon>
        <taxon>Dikarya</taxon>
        <taxon>Ascomycota</taxon>
        <taxon>Pezizomycotina</taxon>
        <taxon>Dothideomycetes</taxon>
        <taxon>Pleosporomycetidae</taxon>
        <taxon>Pleosporales</taxon>
        <taxon>Diademaceae</taxon>
        <taxon>Clathrospora</taxon>
    </lineage>
</organism>
<reference evidence="10" key="1">
    <citation type="journal article" date="2020" name="Stud. Mycol.">
        <title>101 Dothideomycetes genomes: a test case for predicting lifestyles and emergence of pathogens.</title>
        <authorList>
            <person name="Haridas S."/>
            <person name="Albert R."/>
            <person name="Binder M."/>
            <person name="Bloem J."/>
            <person name="Labutti K."/>
            <person name="Salamov A."/>
            <person name="Andreopoulos B."/>
            <person name="Baker S."/>
            <person name="Barry K."/>
            <person name="Bills G."/>
            <person name="Bluhm B."/>
            <person name="Cannon C."/>
            <person name="Castanera R."/>
            <person name="Culley D."/>
            <person name="Daum C."/>
            <person name="Ezra D."/>
            <person name="Gonzalez J."/>
            <person name="Henrissat B."/>
            <person name="Kuo A."/>
            <person name="Liang C."/>
            <person name="Lipzen A."/>
            <person name="Lutzoni F."/>
            <person name="Magnuson J."/>
            <person name="Mondo S."/>
            <person name="Nolan M."/>
            <person name="Ohm R."/>
            <person name="Pangilinan J."/>
            <person name="Park H.-J."/>
            <person name="Ramirez L."/>
            <person name="Alfaro M."/>
            <person name="Sun H."/>
            <person name="Tritt A."/>
            <person name="Yoshinaga Y."/>
            <person name="Zwiers L.-H."/>
            <person name="Turgeon B."/>
            <person name="Goodwin S."/>
            <person name="Spatafora J."/>
            <person name="Crous P."/>
            <person name="Grigoriev I."/>
        </authorList>
    </citation>
    <scope>NUCLEOTIDE SEQUENCE</scope>
    <source>
        <strain evidence="10">CBS 161.51</strain>
    </source>
</reference>
<dbReference type="GO" id="GO:0032958">
    <property type="term" value="P:inositol phosphate biosynthetic process"/>
    <property type="evidence" value="ECO:0007669"/>
    <property type="project" value="TreeGrafter"/>
</dbReference>
<protein>
    <recommendedName>
        <fullName evidence="4 9">Inositol-pentakisphosphate 2-kinase</fullName>
        <ecNumber evidence="3 9">2.7.1.158</ecNumber>
    </recommendedName>
</protein>
<dbReference type="PANTHER" id="PTHR14456:SF2">
    <property type="entry name" value="INOSITOL-PENTAKISPHOSPHATE 2-KINASE"/>
    <property type="match status" value="1"/>
</dbReference>